<organism evidence="1 2">
    <name type="scientific">Pseudoalteromonas citrea</name>
    <dbReference type="NCBI Taxonomy" id="43655"/>
    <lineage>
        <taxon>Bacteria</taxon>
        <taxon>Pseudomonadati</taxon>
        <taxon>Pseudomonadota</taxon>
        <taxon>Gammaproteobacteria</taxon>
        <taxon>Alteromonadales</taxon>
        <taxon>Pseudoalteromonadaceae</taxon>
        <taxon>Pseudoalteromonas</taxon>
    </lineage>
</organism>
<proteinExistence type="predicted"/>
<accession>A0AAD4AFS1</accession>
<protein>
    <submittedName>
        <fullName evidence="1">Uncharacterized protein</fullName>
    </submittedName>
</protein>
<dbReference type="Proteomes" id="UP000016487">
    <property type="component" value="Unassembled WGS sequence"/>
</dbReference>
<comment type="caution">
    <text evidence="1">The sequence shown here is derived from an EMBL/GenBank/DDBJ whole genome shotgun (WGS) entry which is preliminary data.</text>
</comment>
<sequence>MTDSLYSVDIAAIAMANSIALLMENAVSNDKNAQLTQNAAVTQCCVLMVCAGAAQAAVAPKS</sequence>
<dbReference type="RefSeq" id="WP_010366141.1">
    <property type="nucleotide sequence ID" value="NZ_AHBZ03000027.1"/>
</dbReference>
<dbReference type="AlphaFoldDB" id="A0AAD4AFS1"/>
<dbReference type="Pfam" id="PF11747">
    <property type="entry name" value="RebB"/>
    <property type="match status" value="1"/>
</dbReference>
<name>A0AAD4AFS1_9GAMM</name>
<evidence type="ECO:0000313" key="2">
    <source>
        <dbReference type="Proteomes" id="UP000016487"/>
    </source>
</evidence>
<reference evidence="1" key="1">
    <citation type="journal article" date="2012" name="J. Bacteriol.">
        <title>Genome sequences of type strains of seven species of the marine bacterium Pseudoalteromonas.</title>
        <authorList>
            <person name="Xie B.B."/>
            <person name="Shu Y.L."/>
            <person name="Qin Q.L."/>
            <person name="Rong J.C."/>
            <person name="Zhang X.Y."/>
            <person name="Chen X.L."/>
            <person name="Shi M."/>
            <person name="He H.L."/>
            <person name="Zhou B.C."/>
            <person name="Zhang Y.Z."/>
        </authorList>
    </citation>
    <scope>NUCLEOTIDE SEQUENCE</scope>
    <source>
        <strain evidence="1">DSM 8771</strain>
    </source>
</reference>
<gene>
    <name evidence="1" type="ORF">PCIT_b1188</name>
</gene>
<reference evidence="1" key="2">
    <citation type="submission" date="2015-03" db="EMBL/GenBank/DDBJ databases">
        <title>Genome sequence of Pseudoalteromonas citrea.</title>
        <authorList>
            <person name="Xie B.-B."/>
            <person name="Rong J.-C."/>
            <person name="Qin Q.-L."/>
            <person name="Zhang Y.-Z."/>
        </authorList>
    </citation>
    <scope>NUCLEOTIDE SEQUENCE</scope>
    <source>
        <strain evidence="1">DSM 8771</strain>
    </source>
</reference>
<dbReference type="InterPro" id="IPR021070">
    <property type="entry name" value="Killing_trait_RebB"/>
</dbReference>
<evidence type="ECO:0000313" key="1">
    <source>
        <dbReference type="EMBL" id="KAF7765053.1"/>
    </source>
</evidence>
<dbReference type="EMBL" id="AHBZ03000027">
    <property type="protein sequence ID" value="KAF7765053.1"/>
    <property type="molecule type" value="Genomic_DNA"/>
</dbReference>